<dbReference type="InterPro" id="IPR000073">
    <property type="entry name" value="AB_hydrolase_1"/>
</dbReference>
<dbReference type="PANTHER" id="PTHR43194:SF2">
    <property type="entry name" value="PEROXISOMAL MEMBRANE PROTEIN LPX1"/>
    <property type="match status" value="1"/>
</dbReference>
<keyword evidence="3" id="KW-1185">Reference proteome</keyword>
<dbReference type="PANTHER" id="PTHR43194">
    <property type="entry name" value="HYDROLASE ALPHA/BETA FOLD FAMILY"/>
    <property type="match status" value="1"/>
</dbReference>
<evidence type="ECO:0000313" key="2">
    <source>
        <dbReference type="EMBL" id="GGY19167.1"/>
    </source>
</evidence>
<dbReference type="Pfam" id="PF12697">
    <property type="entry name" value="Abhydrolase_6"/>
    <property type="match status" value="1"/>
</dbReference>
<gene>
    <name evidence="2" type="ORF">GCM10011289_23300</name>
</gene>
<dbReference type="InterPro" id="IPR029058">
    <property type="entry name" value="AB_hydrolase_fold"/>
</dbReference>
<accession>A0A918P4D3</accession>
<reference evidence="2" key="2">
    <citation type="submission" date="2020-09" db="EMBL/GenBank/DDBJ databases">
        <authorList>
            <person name="Sun Q."/>
            <person name="Kim S."/>
        </authorList>
    </citation>
    <scope>NUCLEOTIDE SEQUENCE</scope>
    <source>
        <strain evidence="2">KCTC 32182</strain>
    </source>
</reference>
<dbReference type="RefSeq" id="WP_229804710.1">
    <property type="nucleotide sequence ID" value="NZ_BMYX01000013.1"/>
</dbReference>
<organism evidence="2 3">
    <name type="scientific">Paludibacterium paludis</name>
    <dbReference type="NCBI Taxonomy" id="1225769"/>
    <lineage>
        <taxon>Bacteria</taxon>
        <taxon>Pseudomonadati</taxon>
        <taxon>Pseudomonadota</taxon>
        <taxon>Betaproteobacteria</taxon>
        <taxon>Neisseriales</taxon>
        <taxon>Chromobacteriaceae</taxon>
        <taxon>Paludibacterium</taxon>
    </lineage>
</organism>
<dbReference type="InterPro" id="IPR050228">
    <property type="entry name" value="Carboxylesterase_BioH"/>
</dbReference>
<name>A0A918P4D3_9NEIS</name>
<dbReference type="EMBL" id="BMYX01000013">
    <property type="protein sequence ID" value="GGY19167.1"/>
    <property type="molecule type" value="Genomic_DNA"/>
</dbReference>
<dbReference type="Gene3D" id="3.40.50.1820">
    <property type="entry name" value="alpha/beta hydrolase"/>
    <property type="match status" value="1"/>
</dbReference>
<sequence>MSPRLELLHEPAKGTKNDSPPLLFVHGAFCDASCWALRFMPWFARRGYDCWAVSLEGHGGSEGRHYLAAVSIDDYVKNLAATMRRIKTPPILIGHSMGGYVIRHYLSHHIPPAVVFLASVPPGGLASSSLRMLTHTPQMLMKLNLYQHGVYDPEFIEVKEMLFSRDAPDEAVEHLIRASQPESQRALMDMTLVHPLAIGLPPPVPALVLGAADDMLIPPADIVGTANLMDARAEILPHMGHMMMMDTRWESVAMRIHEWLEDGRFGHRRQRETASPPASAT</sequence>
<proteinExistence type="predicted"/>
<dbReference type="Proteomes" id="UP000645257">
    <property type="component" value="Unassembled WGS sequence"/>
</dbReference>
<dbReference type="GO" id="GO:0016787">
    <property type="term" value="F:hydrolase activity"/>
    <property type="evidence" value="ECO:0007669"/>
    <property type="project" value="UniProtKB-KW"/>
</dbReference>
<feature type="domain" description="AB hydrolase-1" evidence="1">
    <location>
        <begin position="22"/>
        <end position="253"/>
    </location>
</feature>
<comment type="caution">
    <text evidence="2">The sequence shown here is derived from an EMBL/GenBank/DDBJ whole genome shotgun (WGS) entry which is preliminary data.</text>
</comment>
<keyword evidence="2" id="KW-0378">Hydrolase</keyword>
<dbReference type="SUPFAM" id="SSF53474">
    <property type="entry name" value="alpha/beta-Hydrolases"/>
    <property type="match status" value="1"/>
</dbReference>
<evidence type="ECO:0000313" key="3">
    <source>
        <dbReference type="Proteomes" id="UP000645257"/>
    </source>
</evidence>
<reference evidence="2" key="1">
    <citation type="journal article" date="2014" name="Int. J. Syst. Evol. Microbiol.">
        <title>Complete genome sequence of Corynebacterium casei LMG S-19264T (=DSM 44701T), isolated from a smear-ripened cheese.</title>
        <authorList>
            <consortium name="US DOE Joint Genome Institute (JGI-PGF)"/>
            <person name="Walter F."/>
            <person name="Albersmeier A."/>
            <person name="Kalinowski J."/>
            <person name="Ruckert C."/>
        </authorList>
    </citation>
    <scope>NUCLEOTIDE SEQUENCE</scope>
    <source>
        <strain evidence="2">KCTC 32182</strain>
    </source>
</reference>
<evidence type="ECO:0000259" key="1">
    <source>
        <dbReference type="Pfam" id="PF12697"/>
    </source>
</evidence>
<protein>
    <submittedName>
        <fullName evidence="2">Alpha/beta hydrolase</fullName>
    </submittedName>
</protein>
<dbReference type="AlphaFoldDB" id="A0A918P4D3"/>